<dbReference type="NCBIfam" id="TIGR00765">
    <property type="entry name" value="yihY_not_rbn"/>
    <property type="match status" value="1"/>
</dbReference>
<evidence type="ECO:0000313" key="8">
    <source>
        <dbReference type="Proteomes" id="UP000029585"/>
    </source>
</evidence>
<dbReference type="InterPro" id="IPR017039">
    <property type="entry name" value="Virul_fac_BrkB"/>
</dbReference>
<organism evidence="7 8">
    <name type="scientific">Flavonifractor plautii 1_3_50AFAA</name>
    <dbReference type="NCBI Taxonomy" id="742738"/>
    <lineage>
        <taxon>Bacteria</taxon>
        <taxon>Bacillati</taxon>
        <taxon>Bacillota</taxon>
        <taxon>Clostridia</taxon>
        <taxon>Eubacteriales</taxon>
        <taxon>Oscillospiraceae</taxon>
        <taxon>Flavonifractor</taxon>
    </lineage>
</organism>
<evidence type="ECO:0000256" key="6">
    <source>
        <dbReference type="SAM" id="Phobius"/>
    </source>
</evidence>
<protein>
    <recommendedName>
        <fullName evidence="9">YihY family protein</fullName>
    </recommendedName>
</protein>
<feature type="transmembrane region" description="Helical" evidence="6">
    <location>
        <begin position="91"/>
        <end position="111"/>
    </location>
</feature>
<keyword evidence="2" id="KW-1003">Cell membrane</keyword>
<feature type="transmembrane region" description="Helical" evidence="6">
    <location>
        <begin position="243"/>
        <end position="267"/>
    </location>
</feature>
<dbReference type="PANTHER" id="PTHR30213">
    <property type="entry name" value="INNER MEMBRANE PROTEIN YHJD"/>
    <property type="match status" value="1"/>
</dbReference>
<feature type="transmembrane region" description="Helical" evidence="6">
    <location>
        <begin position="178"/>
        <end position="196"/>
    </location>
</feature>
<feature type="transmembrane region" description="Helical" evidence="6">
    <location>
        <begin position="32"/>
        <end position="54"/>
    </location>
</feature>
<dbReference type="GeneID" id="63971222"/>
<dbReference type="GO" id="GO:0005886">
    <property type="term" value="C:plasma membrane"/>
    <property type="evidence" value="ECO:0007669"/>
    <property type="project" value="UniProtKB-SubCell"/>
</dbReference>
<dbReference type="EMBL" id="ADLO01000003">
    <property type="protein sequence ID" value="KGF57532.1"/>
    <property type="molecule type" value="Genomic_DNA"/>
</dbReference>
<dbReference type="PIRSF" id="PIRSF035875">
    <property type="entry name" value="RNase_BN"/>
    <property type="match status" value="1"/>
</dbReference>
<feature type="transmembrane region" description="Helical" evidence="6">
    <location>
        <begin position="208"/>
        <end position="231"/>
    </location>
</feature>
<comment type="subcellular location">
    <subcellularLocation>
        <location evidence="1">Cell membrane</location>
        <topology evidence="1">Multi-pass membrane protein</topology>
    </subcellularLocation>
</comment>
<feature type="transmembrane region" description="Helical" evidence="6">
    <location>
        <begin position="132"/>
        <end position="158"/>
    </location>
</feature>
<sequence>MKKLLEWKPVRFGLEVGELYFSKRVSRSAAELAYFLILTFFPVLICINAFIGLLHLDINAVLEAASPFLPRETLGILGDYIQYITGNQSPALLAAGGIMTLFSASAAFRALMNIMEDLYGRKSYAGVWRIAASVAFSVLFLLTIYLALVVLLTGGWLFHLVERLFRLETVTLPWDWQWFRFLLLFLLVFLFVLLVYRMAAPRGRPRPPILTGAFLAAVALVAATALFSWFIGLSSRYSLVYGSLASVIILLVWLYLCGNILILGNVFNCVWYRHKKRRVTGERPG</sequence>
<proteinExistence type="predicted"/>
<evidence type="ECO:0008006" key="9">
    <source>
        <dbReference type="Google" id="ProtNLM"/>
    </source>
</evidence>
<evidence type="ECO:0000313" key="7">
    <source>
        <dbReference type="EMBL" id="KGF57532.1"/>
    </source>
</evidence>
<name>A0A096CRV4_FLAPL</name>
<evidence type="ECO:0000256" key="3">
    <source>
        <dbReference type="ARBA" id="ARBA00022692"/>
    </source>
</evidence>
<dbReference type="HOGENOM" id="CLU_045539_4_3_9"/>
<dbReference type="AlphaFoldDB" id="A0A096CRV4"/>
<dbReference type="Pfam" id="PF03631">
    <property type="entry name" value="Virul_fac_BrkB"/>
    <property type="match status" value="1"/>
</dbReference>
<keyword evidence="8" id="KW-1185">Reference proteome</keyword>
<keyword evidence="4 6" id="KW-1133">Transmembrane helix</keyword>
<keyword evidence="5 6" id="KW-0472">Membrane</keyword>
<dbReference type="RefSeq" id="WP_007492250.1">
    <property type="nucleotide sequence ID" value="NZ_KN174161.1"/>
</dbReference>
<evidence type="ECO:0000256" key="5">
    <source>
        <dbReference type="ARBA" id="ARBA00023136"/>
    </source>
</evidence>
<keyword evidence="3 6" id="KW-0812">Transmembrane</keyword>
<comment type="caution">
    <text evidence="7">The sequence shown here is derived from an EMBL/GenBank/DDBJ whole genome shotgun (WGS) entry which is preliminary data.</text>
</comment>
<accession>A0A096CRV4</accession>
<evidence type="ECO:0000256" key="1">
    <source>
        <dbReference type="ARBA" id="ARBA00004651"/>
    </source>
</evidence>
<evidence type="ECO:0000256" key="4">
    <source>
        <dbReference type="ARBA" id="ARBA00022989"/>
    </source>
</evidence>
<dbReference type="Proteomes" id="UP000029585">
    <property type="component" value="Unassembled WGS sequence"/>
</dbReference>
<dbReference type="eggNOG" id="COG1295">
    <property type="taxonomic scope" value="Bacteria"/>
</dbReference>
<dbReference type="PANTHER" id="PTHR30213:SF0">
    <property type="entry name" value="UPF0761 MEMBRANE PROTEIN YIHY"/>
    <property type="match status" value="1"/>
</dbReference>
<gene>
    <name evidence="7" type="ORF">HMPREF9460_00083</name>
</gene>
<dbReference type="PATRIC" id="fig|742738.3.peg.88"/>
<evidence type="ECO:0000256" key="2">
    <source>
        <dbReference type="ARBA" id="ARBA00022475"/>
    </source>
</evidence>
<reference evidence="7 8" key="1">
    <citation type="submission" date="2011-08" db="EMBL/GenBank/DDBJ databases">
        <title>The Genome Sequence of Clostridium orbiscindens 1_3_50AFAA.</title>
        <authorList>
            <consortium name="The Broad Institute Genome Sequencing Platform"/>
            <person name="Earl A."/>
            <person name="Ward D."/>
            <person name="Feldgarden M."/>
            <person name="Gevers D."/>
            <person name="Daigneault M."/>
            <person name="Strauss J."/>
            <person name="Allen-Vercoe E."/>
            <person name="Young S.K."/>
            <person name="Zeng Q."/>
            <person name="Gargeya S."/>
            <person name="Fitzgerald M."/>
            <person name="Haas B."/>
            <person name="Abouelleil A."/>
            <person name="Alvarado L."/>
            <person name="Arachchi H.M."/>
            <person name="Berlin A."/>
            <person name="Brown A."/>
            <person name="Chapman S.B."/>
            <person name="Chen Z."/>
            <person name="Dunbar C."/>
            <person name="Freedman E."/>
            <person name="Gearin G."/>
            <person name="Gellesch M."/>
            <person name="Goldberg J."/>
            <person name="Griggs A."/>
            <person name="Gujja S."/>
            <person name="Heiman D."/>
            <person name="Howarth C."/>
            <person name="Larson L."/>
            <person name="Lui A."/>
            <person name="MacDonald P.J.P."/>
            <person name="Montmayeur A."/>
            <person name="Murphy C."/>
            <person name="Neiman D."/>
            <person name="Pearson M."/>
            <person name="Priest M."/>
            <person name="Roberts A."/>
            <person name="Saif S."/>
            <person name="Shea T."/>
            <person name="Shenoy N."/>
            <person name="Sisk P."/>
            <person name="Stolte C."/>
            <person name="Sykes S."/>
            <person name="Wortman J."/>
            <person name="Nusbaum C."/>
            <person name="Birren B."/>
        </authorList>
    </citation>
    <scope>NUCLEOTIDE SEQUENCE [LARGE SCALE GENOMIC DNA]</scope>
    <source>
        <strain evidence="7 8">1_3_50AFAA</strain>
    </source>
</reference>